<dbReference type="AlphaFoldDB" id="A0A4S4BU60"/>
<keyword evidence="2" id="KW-1185">Reference proteome</keyword>
<dbReference type="OrthoDB" id="2643984at2"/>
<dbReference type="PROSITE" id="PS51257">
    <property type="entry name" value="PROKAR_LIPOPROTEIN"/>
    <property type="match status" value="1"/>
</dbReference>
<dbReference type="SUPFAM" id="SSF53850">
    <property type="entry name" value="Periplasmic binding protein-like II"/>
    <property type="match status" value="1"/>
</dbReference>
<dbReference type="InterPro" id="IPR050490">
    <property type="entry name" value="Bact_solute-bd_prot1"/>
</dbReference>
<evidence type="ECO:0000313" key="1">
    <source>
        <dbReference type="EMBL" id="THF78593.1"/>
    </source>
</evidence>
<dbReference type="Gene3D" id="3.40.190.10">
    <property type="entry name" value="Periplasmic binding protein-like II"/>
    <property type="match status" value="1"/>
</dbReference>
<gene>
    <name evidence="1" type="ORF">E6W99_15610</name>
</gene>
<sequence>MMNLKRLGVLFCALILVFAIVGCSNGEKSSGEGGKSEDGVVTLKFHHWYNDEAGNWDKVIAEFEKTHPKIKVESVPLVENLNHDEYLKKLDLLASSGEQLDVLMFSNHADFAKRVSAGLVAPLDSFIEKEGLNVEEEYNSPPSKIDGSYYGLPAKLVTNLVLLNKDHLDAAGLPVPTDWTWDDYQEYAKKLTKGEGASKQYGSYFHTWSDFYLVLKLLGKEDKTHIINEDGTSNMDDPLVEDSLKLRYTMEQEDGSSVPMAETLSQKLDYRQQFFSQSASMVPVGSWMVTEWGEFTPEFTMAWAPYPKNNKSDKPHTIMQGDVINIAENSEHKAEAYEFIRWFTTEGLMIQQKSIPAWKNADVEQVVNDLVASTRKPDAVDKESLIYTLENAIPAKRGIPKGFITEVYDAYNAEAELYLLGEQDLDTTISNAKKKVEEIVDANKE</sequence>
<dbReference type="Pfam" id="PF01547">
    <property type="entry name" value="SBP_bac_1"/>
    <property type="match status" value="1"/>
</dbReference>
<dbReference type="PANTHER" id="PTHR43649">
    <property type="entry name" value="ARABINOSE-BINDING PROTEIN-RELATED"/>
    <property type="match status" value="1"/>
</dbReference>
<reference evidence="1 2" key="1">
    <citation type="submission" date="2019-04" db="EMBL/GenBank/DDBJ databases">
        <title>Bacillus sediminilitoris sp. nov., isolated from a tidal flat sediment on the East China Sea.</title>
        <authorList>
            <person name="Wei Y."/>
            <person name="Mao H."/>
            <person name="Fang J."/>
        </authorList>
    </citation>
    <scope>NUCLEOTIDE SEQUENCE [LARGE SCALE GENOMIC DNA]</scope>
    <source>
        <strain evidence="1 2">DSL-17</strain>
    </source>
</reference>
<organism evidence="1 2">
    <name type="scientific">Metabacillus sediminilitoris</name>
    <dbReference type="NCBI Taxonomy" id="2567941"/>
    <lineage>
        <taxon>Bacteria</taxon>
        <taxon>Bacillati</taxon>
        <taxon>Bacillota</taxon>
        <taxon>Bacilli</taxon>
        <taxon>Bacillales</taxon>
        <taxon>Bacillaceae</taxon>
        <taxon>Metabacillus</taxon>
    </lineage>
</organism>
<proteinExistence type="predicted"/>
<protein>
    <submittedName>
        <fullName evidence="1">Sugar ABC transporter substrate-binding protein</fullName>
    </submittedName>
</protein>
<evidence type="ECO:0000313" key="2">
    <source>
        <dbReference type="Proteomes" id="UP000310334"/>
    </source>
</evidence>
<dbReference type="CDD" id="cd13585">
    <property type="entry name" value="PBP2_TMBP_like"/>
    <property type="match status" value="1"/>
</dbReference>
<dbReference type="PANTHER" id="PTHR43649:SF12">
    <property type="entry name" value="DIACETYLCHITOBIOSE BINDING PROTEIN DASA"/>
    <property type="match status" value="1"/>
</dbReference>
<comment type="caution">
    <text evidence="1">The sequence shown here is derived from an EMBL/GenBank/DDBJ whole genome shotgun (WGS) entry which is preliminary data.</text>
</comment>
<dbReference type="Proteomes" id="UP000310334">
    <property type="component" value="Unassembled WGS sequence"/>
</dbReference>
<dbReference type="InterPro" id="IPR006059">
    <property type="entry name" value="SBP"/>
</dbReference>
<accession>A0A4S4BU60</accession>
<name>A0A4S4BU60_9BACI</name>
<dbReference type="EMBL" id="SSNT01000011">
    <property type="protein sequence ID" value="THF78593.1"/>
    <property type="molecule type" value="Genomic_DNA"/>
</dbReference>